<keyword evidence="2" id="KW-0808">Transferase</keyword>
<dbReference type="Gene3D" id="3.40.30.110">
    <property type="match status" value="2"/>
</dbReference>
<dbReference type="Proteomes" id="UP000198992">
    <property type="component" value="Unassembled WGS sequence"/>
</dbReference>
<gene>
    <name evidence="2" type="ORF">SAMN05444164_2981</name>
</gene>
<organism evidence="2 3">
    <name type="scientific">Bradyrhizobium erythrophlei</name>
    <dbReference type="NCBI Taxonomy" id="1437360"/>
    <lineage>
        <taxon>Bacteria</taxon>
        <taxon>Pseudomonadati</taxon>
        <taxon>Pseudomonadota</taxon>
        <taxon>Alphaproteobacteria</taxon>
        <taxon>Hyphomicrobiales</taxon>
        <taxon>Nitrobacteraceae</taxon>
        <taxon>Bradyrhizobium</taxon>
    </lineage>
</organism>
<evidence type="ECO:0000313" key="2">
    <source>
        <dbReference type="EMBL" id="SEC87547.1"/>
    </source>
</evidence>
<dbReference type="Pfam" id="PF13417">
    <property type="entry name" value="GST_N_3"/>
    <property type="match status" value="1"/>
</dbReference>
<reference evidence="2 3" key="1">
    <citation type="submission" date="2016-10" db="EMBL/GenBank/DDBJ databases">
        <authorList>
            <person name="de Groot N.N."/>
        </authorList>
    </citation>
    <scope>NUCLEOTIDE SEQUENCE [LARGE SCALE GENOMIC DNA]</scope>
    <source>
        <strain evidence="2 3">MT12</strain>
    </source>
</reference>
<dbReference type="SUPFAM" id="SSF52833">
    <property type="entry name" value="Thioredoxin-like"/>
    <property type="match status" value="1"/>
</dbReference>
<evidence type="ECO:0000259" key="1">
    <source>
        <dbReference type="PROSITE" id="PS50404"/>
    </source>
</evidence>
<sequence length="311" mass="34519">MSEVILHHYQLSPYSEKTRLALGLKGQSWRSVEIPVWTPRPKLTPMTGGYRRTPILQIGAEFYCDTLLILQVIEQLGGSPALYPNGQEGFAKAFGWWIEKGSFLNAVCLTIGNMGGKIPQELVDERRPLFRVNLDPDVLLPKRPVYLQRLNAHLAWLAEVLADGRKFVLGSAPSAADLSAYHPIWFARQNGGPEIARLIAFADVVDPWYARVAALGHGKHADMTPDEAIEVARVHQPSEPDGWSSEAQNVGIRRGDWVSVTPDDYGNPVHGNILAWTQDEIVIRHEDPSVGKVNLHFPRVGFDAALEQKAA</sequence>
<evidence type="ECO:0000313" key="3">
    <source>
        <dbReference type="Proteomes" id="UP000198992"/>
    </source>
</evidence>
<dbReference type="OrthoDB" id="5791869at2"/>
<dbReference type="AlphaFoldDB" id="A0A1H4W2J7"/>
<accession>A0A1H4W2J7</accession>
<dbReference type="InterPro" id="IPR036282">
    <property type="entry name" value="Glutathione-S-Trfase_C_sf"/>
</dbReference>
<dbReference type="InterPro" id="IPR036249">
    <property type="entry name" value="Thioredoxin-like_sf"/>
</dbReference>
<dbReference type="RefSeq" id="WP_092116354.1">
    <property type="nucleotide sequence ID" value="NZ_FNTH01000001.1"/>
</dbReference>
<dbReference type="EMBL" id="FNTH01000001">
    <property type="protein sequence ID" value="SEC87547.1"/>
    <property type="molecule type" value="Genomic_DNA"/>
</dbReference>
<name>A0A1H4W2J7_9BRAD</name>
<dbReference type="GO" id="GO:0016740">
    <property type="term" value="F:transferase activity"/>
    <property type="evidence" value="ECO:0007669"/>
    <property type="project" value="UniProtKB-KW"/>
</dbReference>
<dbReference type="CDD" id="cd00570">
    <property type="entry name" value="GST_N_family"/>
    <property type="match status" value="1"/>
</dbReference>
<dbReference type="SUPFAM" id="SSF47616">
    <property type="entry name" value="GST C-terminal domain-like"/>
    <property type="match status" value="1"/>
</dbReference>
<feature type="domain" description="GST N-terminal" evidence="1">
    <location>
        <begin position="2"/>
        <end position="81"/>
    </location>
</feature>
<protein>
    <submittedName>
        <fullName evidence="2">Glutathione S-transferase</fullName>
    </submittedName>
</protein>
<dbReference type="PROSITE" id="PS50404">
    <property type="entry name" value="GST_NTER"/>
    <property type="match status" value="1"/>
</dbReference>
<dbReference type="InterPro" id="IPR004045">
    <property type="entry name" value="Glutathione_S-Trfase_N"/>
</dbReference>
<proteinExistence type="predicted"/>
<dbReference type="Pfam" id="PF13410">
    <property type="entry name" value="GST_C_2"/>
    <property type="match status" value="1"/>
</dbReference>